<gene>
    <name evidence="2" type="ORF">OI25_6051</name>
</gene>
<proteinExistence type="predicted"/>
<dbReference type="EMBL" id="CP010027">
    <property type="protein sequence ID" value="AJZ61127.1"/>
    <property type="molecule type" value="Genomic_DNA"/>
</dbReference>
<dbReference type="Proteomes" id="UP000032614">
    <property type="component" value="Chromosome 2"/>
</dbReference>
<organism evidence="2 3">
    <name type="scientific">Paraburkholderia fungorum</name>
    <dbReference type="NCBI Taxonomy" id="134537"/>
    <lineage>
        <taxon>Bacteria</taxon>
        <taxon>Pseudomonadati</taxon>
        <taxon>Pseudomonadota</taxon>
        <taxon>Betaproteobacteria</taxon>
        <taxon>Burkholderiales</taxon>
        <taxon>Burkholderiaceae</taxon>
        <taxon>Paraburkholderia</taxon>
    </lineage>
</organism>
<dbReference type="Pfam" id="PF05117">
    <property type="entry name" value="DUF695"/>
    <property type="match status" value="1"/>
</dbReference>
<evidence type="ECO:0000259" key="1">
    <source>
        <dbReference type="Pfam" id="PF05117"/>
    </source>
</evidence>
<dbReference type="RefSeq" id="WP_046572426.1">
    <property type="nucleotide sequence ID" value="NZ_CP010027.1"/>
</dbReference>
<dbReference type="KEGG" id="bfn:OI25_6051"/>
<evidence type="ECO:0000313" key="3">
    <source>
        <dbReference type="Proteomes" id="UP000032614"/>
    </source>
</evidence>
<dbReference type="InterPro" id="IPR016097">
    <property type="entry name" value="DUF695"/>
</dbReference>
<dbReference type="AlphaFoldDB" id="A0AAU8T4G8"/>
<reference evidence="2 3" key="1">
    <citation type="journal article" date="2015" name="Genome Announc.">
        <title>Complete genome sequences for 59 burkholderia isolates, both pathogenic and near neighbor.</title>
        <authorList>
            <person name="Johnson S.L."/>
            <person name="Bishop-Lilly K.A."/>
            <person name="Ladner J.T."/>
            <person name="Daligault H.E."/>
            <person name="Davenport K.W."/>
            <person name="Jaissle J."/>
            <person name="Frey K.G."/>
            <person name="Koroleva G.I."/>
            <person name="Bruce D.C."/>
            <person name="Coyne S.R."/>
            <person name="Broomall S.M."/>
            <person name="Li P.E."/>
            <person name="Teshima H."/>
            <person name="Gibbons H.S."/>
            <person name="Palacios G.F."/>
            <person name="Rosenzweig C.N."/>
            <person name="Redden C.L."/>
            <person name="Xu Y."/>
            <person name="Minogue T.D."/>
            <person name="Chain P.S."/>
        </authorList>
    </citation>
    <scope>NUCLEOTIDE SEQUENCE [LARGE SCALE GENOMIC DNA]</scope>
    <source>
        <strain evidence="2 3">ATCC BAA-463</strain>
    </source>
</reference>
<evidence type="ECO:0000313" key="2">
    <source>
        <dbReference type="EMBL" id="AJZ61127.1"/>
    </source>
</evidence>
<feature type="domain" description="DUF695" evidence="1">
    <location>
        <begin position="19"/>
        <end position="139"/>
    </location>
</feature>
<accession>A0AAU8T4G8</accession>
<protein>
    <recommendedName>
        <fullName evidence="1">DUF695 domain-containing protein</fullName>
    </recommendedName>
</protein>
<name>A0AAU8T4G8_9BURK</name>
<dbReference type="GeneID" id="66519841"/>
<sequence>MNDDVMRTGWATATSRNATNGRVTIFRYIKDFDENFDRLDYPIRVIIVWEYDSETGMPAIDMRERMDATEDALSLVVEEDGFAILALVSTGENLREWTYYVASETEFMTRLNQALAGRPKLPVSIHICEDAQWAMYEEFKRNFRE</sequence>